<dbReference type="AlphaFoldDB" id="A0A5A7QPN2"/>
<evidence type="ECO:0000256" key="1">
    <source>
        <dbReference type="ARBA" id="ARBA00034773"/>
    </source>
</evidence>
<dbReference type="OrthoDB" id="1917735at2759"/>
<feature type="region of interest" description="Disordered" evidence="2">
    <location>
        <begin position="42"/>
        <end position="110"/>
    </location>
</feature>
<dbReference type="InterPro" id="IPR007608">
    <property type="entry name" value="Senescence_reg_S40"/>
</dbReference>
<dbReference type="PANTHER" id="PTHR46525:SF17">
    <property type="entry name" value="SENESCENCE REGULATOR S40"/>
    <property type="match status" value="1"/>
</dbReference>
<reference evidence="4" key="1">
    <citation type="journal article" date="2019" name="Curr. Biol.">
        <title>Genome Sequence of Striga asiatica Provides Insight into the Evolution of Plant Parasitism.</title>
        <authorList>
            <person name="Yoshida S."/>
            <person name="Kim S."/>
            <person name="Wafula E.K."/>
            <person name="Tanskanen J."/>
            <person name="Kim Y.M."/>
            <person name="Honaas L."/>
            <person name="Yang Z."/>
            <person name="Spallek T."/>
            <person name="Conn C.E."/>
            <person name="Ichihashi Y."/>
            <person name="Cheong K."/>
            <person name="Cui S."/>
            <person name="Der J.P."/>
            <person name="Gundlach H."/>
            <person name="Jiao Y."/>
            <person name="Hori C."/>
            <person name="Ishida J.K."/>
            <person name="Kasahara H."/>
            <person name="Kiba T."/>
            <person name="Kim M.S."/>
            <person name="Koo N."/>
            <person name="Laohavisit A."/>
            <person name="Lee Y.H."/>
            <person name="Lumba S."/>
            <person name="McCourt P."/>
            <person name="Mortimer J.C."/>
            <person name="Mutuku J.M."/>
            <person name="Nomura T."/>
            <person name="Sasaki-Sekimoto Y."/>
            <person name="Seto Y."/>
            <person name="Wang Y."/>
            <person name="Wakatake T."/>
            <person name="Sakakibara H."/>
            <person name="Demura T."/>
            <person name="Yamaguchi S."/>
            <person name="Yoneyama K."/>
            <person name="Manabe R.I."/>
            <person name="Nelson D.C."/>
            <person name="Schulman A.H."/>
            <person name="Timko M.P."/>
            <person name="dePamphilis C.W."/>
            <person name="Choi D."/>
            <person name="Shirasu K."/>
        </authorList>
    </citation>
    <scope>NUCLEOTIDE SEQUENCE [LARGE SCALE GENOMIC DNA]</scope>
    <source>
        <strain evidence="4">cv. UVA1</strain>
    </source>
</reference>
<proteinExistence type="inferred from homology"/>
<gene>
    <name evidence="3" type="ORF">STAS_24294</name>
</gene>
<name>A0A5A7QPN2_STRAF</name>
<keyword evidence="4" id="KW-1185">Reference proteome</keyword>
<comment type="similarity">
    <text evidence="1">Belongs to the senescence regulator S40 family.</text>
</comment>
<evidence type="ECO:0000256" key="2">
    <source>
        <dbReference type="SAM" id="MobiDB-lite"/>
    </source>
</evidence>
<evidence type="ECO:0000313" key="4">
    <source>
        <dbReference type="Proteomes" id="UP000325081"/>
    </source>
</evidence>
<dbReference type="PANTHER" id="PTHR46525">
    <property type="entry name" value="EMB|CAB72159.1"/>
    <property type="match status" value="1"/>
</dbReference>
<dbReference type="Proteomes" id="UP000325081">
    <property type="component" value="Unassembled WGS sequence"/>
</dbReference>
<accession>A0A5A7QPN2</accession>
<sequence>MALTARQSHRYLGGAAVDPPYLNSPGDLLELDESDIWAVEEVSWPDEPEKAHNRPARKPVRNPPRAGDRPAEGPRSLPVNVPDWSRILGGAYKPRASGSSDGACEDWEDTGNYKMPPHEFLATNRVASFSVTLKGRELRRVRNAIWKKTGFED</sequence>
<dbReference type="Pfam" id="PF04520">
    <property type="entry name" value="Senescence_reg"/>
    <property type="match status" value="1"/>
</dbReference>
<comment type="caution">
    <text evidence="3">The sequence shown here is derived from an EMBL/GenBank/DDBJ whole genome shotgun (WGS) entry which is preliminary data.</text>
</comment>
<evidence type="ECO:0008006" key="5">
    <source>
        <dbReference type="Google" id="ProtNLM"/>
    </source>
</evidence>
<dbReference type="GO" id="GO:0010150">
    <property type="term" value="P:leaf senescence"/>
    <property type="evidence" value="ECO:0007669"/>
    <property type="project" value="UniProtKB-ARBA"/>
</dbReference>
<protein>
    <recommendedName>
        <fullName evidence="5">Senescence regulator</fullName>
    </recommendedName>
</protein>
<evidence type="ECO:0000313" key="3">
    <source>
        <dbReference type="EMBL" id="GER47204.1"/>
    </source>
</evidence>
<dbReference type="EMBL" id="BKCP01007760">
    <property type="protein sequence ID" value="GER47204.1"/>
    <property type="molecule type" value="Genomic_DNA"/>
</dbReference>
<organism evidence="3 4">
    <name type="scientific">Striga asiatica</name>
    <name type="common">Asiatic witchweed</name>
    <name type="synonym">Buchnera asiatica</name>
    <dbReference type="NCBI Taxonomy" id="4170"/>
    <lineage>
        <taxon>Eukaryota</taxon>
        <taxon>Viridiplantae</taxon>
        <taxon>Streptophyta</taxon>
        <taxon>Embryophyta</taxon>
        <taxon>Tracheophyta</taxon>
        <taxon>Spermatophyta</taxon>
        <taxon>Magnoliopsida</taxon>
        <taxon>eudicotyledons</taxon>
        <taxon>Gunneridae</taxon>
        <taxon>Pentapetalae</taxon>
        <taxon>asterids</taxon>
        <taxon>lamiids</taxon>
        <taxon>Lamiales</taxon>
        <taxon>Orobanchaceae</taxon>
        <taxon>Buchnereae</taxon>
        <taxon>Striga</taxon>
    </lineage>
</organism>
<feature type="region of interest" description="Disordered" evidence="2">
    <location>
        <begin position="1"/>
        <end position="25"/>
    </location>
</feature>